<dbReference type="AlphaFoldDB" id="A0A075GJ65"/>
<dbReference type="Gene3D" id="3.30.56.110">
    <property type="entry name" value="Protein of unknown function DUF2237"/>
    <property type="match status" value="1"/>
</dbReference>
<reference evidence="1" key="1">
    <citation type="journal article" date="2014" name="Genome Biol. Evol.">
        <title>Pangenome evidence for extensive interdomain horizontal transfer affecting lineage core and shell genes in uncultured planktonic thaumarchaeota and euryarchaeota.</title>
        <authorList>
            <person name="Deschamps P."/>
            <person name="Zivanovic Y."/>
            <person name="Moreira D."/>
            <person name="Rodriguez-Valera F."/>
            <person name="Lopez-Garcia P."/>
        </authorList>
    </citation>
    <scope>NUCLEOTIDE SEQUENCE</scope>
</reference>
<dbReference type="PANTHER" id="PTHR37466">
    <property type="entry name" value="SLR1628 PROTEIN"/>
    <property type="match status" value="1"/>
</dbReference>
<dbReference type="Pfam" id="PF09996">
    <property type="entry name" value="DUF2237"/>
    <property type="match status" value="1"/>
</dbReference>
<proteinExistence type="predicted"/>
<protein>
    <recommendedName>
        <fullName evidence="2">DUF2237 domain-containing protein</fullName>
    </recommendedName>
</protein>
<accession>A0A075GJ65</accession>
<evidence type="ECO:0008006" key="2">
    <source>
        <dbReference type="Google" id="ProtNLM"/>
    </source>
</evidence>
<sequence length="120" mass="13269">MFPSFNVLGEELQPCSTDPLTGWFRDGCCNTDRNDTGLHTVCCLVTEDFLEFARQQGNDLITPVPEFNFPGLKPGDRWCVCAQTWQDATEAGVACPIVLGATHEETLQIVSLEILEQYAA</sequence>
<dbReference type="EMBL" id="KF900675">
    <property type="protein sequence ID" value="AIF03270.1"/>
    <property type="molecule type" value="Genomic_DNA"/>
</dbReference>
<evidence type="ECO:0000313" key="1">
    <source>
        <dbReference type="EMBL" id="AIF03270.1"/>
    </source>
</evidence>
<organism evidence="1">
    <name type="scientific">uncultured marine group II/III euryarchaeote KM3_162_H08</name>
    <dbReference type="NCBI Taxonomy" id="1457916"/>
    <lineage>
        <taxon>Archaea</taxon>
        <taxon>Methanobacteriati</taxon>
        <taxon>Methanobacteriota</taxon>
        <taxon>environmental samples</taxon>
    </lineage>
</organism>
<dbReference type="PANTHER" id="PTHR37466:SF1">
    <property type="entry name" value="SLR1628 PROTEIN"/>
    <property type="match status" value="1"/>
</dbReference>
<name>A0A075GJ65_9EURY</name>
<dbReference type="InterPro" id="IPR018714">
    <property type="entry name" value="DUF2237"/>
</dbReference>